<gene>
    <name evidence="3" type="primary">thpR</name>
    <name evidence="3" type="ORF">ACFOMF_02065</name>
</gene>
<feature type="active site" description="Proton donor" evidence="2">
    <location>
        <position position="42"/>
    </location>
</feature>
<evidence type="ECO:0000256" key="1">
    <source>
        <dbReference type="ARBA" id="ARBA00022801"/>
    </source>
</evidence>
<feature type="active site" description="Proton acceptor" evidence="2">
    <location>
        <position position="123"/>
    </location>
</feature>
<keyword evidence="1 2" id="KW-0378">Hydrolase</keyword>
<dbReference type="EC" id="3.1.4.58" evidence="2"/>
<organism evidence="3 4">
    <name type="scientific">Stutzerimonas tarimensis</name>
    <dbReference type="NCBI Taxonomy" id="1507735"/>
    <lineage>
        <taxon>Bacteria</taxon>
        <taxon>Pseudomonadati</taxon>
        <taxon>Pseudomonadota</taxon>
        <taxon>Gammaproteobacteria</taxon>
        <taxon>Pseudomonadales</taxon>
        <taxon>Pseudomonadaceae</taxon>
        <taxon>Stutzerimonas</taxon>
    </lineage>
</organism>
<dbReference type="Pfam" id="PF13563">
    <property type="entry name" value="2_5_RNA_ligase2"/>
    <property type="match status" value="1"/>
</dbReference>
<dbReference type="PANTHER" id="PTHR35561:SF1">
    <property type="entry name" value="RNA 2',3'-CYCLIC PHOSPHODIESTERASE"/>
    <property type="match status" value="1"/>
</dbReference>
<dbReference type="SUPFAM" id="SSF55144">
    <property type="entry name" value="LigT-like"/>
    <property type="match status" value="1"/>
</dbReference>
<evidence type="ECO:0000313" key="4">
    <source>
        <dbReference type="Proteomes" id="UP001595630"/>
    </source>
</evidence>
<dbReference type="HAMAP" id="MF_01940">
    <property type="entry name" value="RNA_CPDase"/>
    <property type="match status" value="1"/>
</dbReference>
<dbReference type="RefSeq" id="WP_386360733.1">
    <property type="nucleotide sequence ID" value="NZ_JBHRXZ010000003.1"/>
</dbReference>
<proteinExistence type="inferred from homology"/>
<dbReference type="EMBL" id="JBHRXZ010000003">
    <property type="protein sequence ID" value="MFC3606573.1"/>
    <property type="molecule type" value="Genomic_DNA"/>
</dbReference>
<comment type="function">
    <text evidence="2">Hydrolyzes RNA 2',3'-cyclic phosphodiester to an RNA 2'-phosphomonoester.</text>
</comment>
<feature type="short sequence motif" description="HXTX 2" evidence="2">
    <location>
        <begin position="123"/>
        <end position="126"/>
    </location>
</feature>
<protein>
    <recommendedName>
        <fullName evidence="2">RNA 2',3'-cyclic phosphodiesterase</fullName>
        <shortName evidence="2">RNA 2',3'-CPDase</shortName>
        <ecNumber evidence="2">3.1.4.58</ecNumber>
    </recommendedName>
</protein>
<dbReference type="PANTHER" id="PTHR35561">
    <property type="entry name" value="RNA 2',3'-CYCLIC PHOSPHODIESTERASE"/>
    <property type="match status" value="1"/>
</dbReference>
<reference evidence="4" key="1">
    <citation type="journal article" date="2019" name="Int. J. Syst. Evol. Microbiol.">
        <title>The Global Catalogue of Microorganisms (GCM) 10K type strain sequencing project: providing services to taxonomists for standard genome sequencing and annotation.</title>
        <authorList>
            <consortium name="The Broad Institute Genomics Platform"/>
            <consortium name="The Broad Institute Genome Sequencing Center for Infectious Disease"/>
            <person name="Wu L."/>
            <person name="Ma J."/>
        </authorList>
    </citation>
    <scope>NUCLEOTIDE SEQUENCE [LARGE SCALE GENOMIC DNA]</scope>
    <source>
        <strain evidence="4">KCTC 42447</strain>
    </source>
</reference>
<dbReference type="InterPro" id="IPR004175">
    <property type="entry name" value="RNA_CPDase"/>
</dbReference>
<dbReference type="NCBIfam" id="TIGR02258">
    <property type="entry name" value="2_5_ligase"/>
    <property type="match status" value="1"/>
</dbReference>
<evidence type="ECO:0000256" key="2">
    <source>
        <dbReference type="HAMAP-Rule" id="MF_01940"/>
    </source>
</evidence>
<evidence type="ECO:0000313" key="3">
    <source>
        <dbReference type="EMBL" id="MFC3606573.1"/>
    </source>
</evidence>
<dbReference type="Proteomes" id="UP001595630">
    <property type="component" value="Unassembled WGS sequence"/>
</dbReference>
<name>A0ABV7T267_9GAMM</name>
<comment type="catalytic activity">
    <reaction evidence="2">
        <text>a 3'-end 2',3'-cyclophospho-ribonucleotide-RNA + H2O = a 3'-end 2'-phospho-ribonucleotide-RNA + H(+)</text>
        <dbReference type="Rhea" id="RHEA:11828"/>
        <dbReference type="Rhea" id="RHEA-COMP:10464"/>
        <dbReference type="Rhea" id="RHEA-COMP:17353"/>
        <dbReference type="ChEBI" id="CHEBI:15377"/>
        <dbReference type="ChEBI" id="CHEBI:15378"/>
        <dbReference type="ChEBI" id="CHEBI:83064"/>
        <dbReference type="ChEBI" id="CHEBI:173113"/>
        <dbReference type="EC" id="3.1.4.58"/>
    </reaction>
</comment>
<comment type="caution">
    <text evidence="3">The sequence shown here is derived from an EMBL/GenBank/DDBJ whole genome shotgun (WGS) entry which is preliminary data.</text>
</comment>
<dbReference type="Gene3D" id="3.90.1140.10">
    <property type="entry name" value="Cyclic phosphodiesterase"/>
    <property type="match status" value="1"/>
</dbReference>
<feature type="short sequence motif" description="HXTX 1" evidence="2">
    <location>
        <begin position="42"/>
        <end position="45"/>
    </location>
</feature>
<sequence length="170" mass="18770">MTDGLRLFFALPCPPAEAERITAWRNSLARQPGRSVAQDNLHVTLAFLGRQPAARLASLRTLAGALRTEPFELRLERLGLTAGGVLWLEPSDAPAALLQLATGLREALAEAGVDYDRQEFRPHLTLYRQADARPEGASPVLAWQVDRFALYHSQDTAAGVRYRSLADWPI</sequence>
<keyword evidence="4" id="KW-1185">Reference proteome</keyword>
<comment type="similarity">
    <text evidence="2">Belongs to the 2H phosphoesterase superfamily. ThpR family.</text>
</comment>
<dbReference type="InterPro" id="IPR009097">
    <property type="entry name" value="Cyclic_Pdiesterase"/>
</dbReference>
<accession>A0ABV7T267</accession>